<keyword evidence="4" id="KW-1003">Cell membrane</keyword>
<feature type="transmembrane region" description="Helical" evidence="9">
    <location>
        <begin position="96"/>
        <end position="118"/>
    </location>
</feature>
<reference evidence="10" key="1">
    <citation type="submission" date="2020-11" db="EMBL/GenBank/DDBJ databases">
        <authorList>
            <person name="Whitehead M."/>
        </authorList>
    </citation>
    <scope>NUCLEOTIDE SEQUENCE</scope>
    <source>
        <strain evidence="10">EGII</strain>
    </source>
</reference>
<evidence type="ECO:0000256" key="7">
    <source>
        <dbReference type="ARBA" id="ARBA00023136"/>
    </source>
</evidence>
<evidence type="ECO:0000256" key="3">
    <source>
        <dbReference type="ARBA" id="ARBA00022448"/>
    </source>
</evidence>
<dbReference type="Proteomes" id="UP000606786">
    <property type="component" value="Unassembled WGS sequence"/>
</dbReference>
<dbReference type="InterPro" id="IPR022357">
    <property type="entry name" value="MIP_CS"/>
</dbReference>
<organism evidence="10 11">
    <name type="scientific">Ceratitis capitata</name>
    <name type="common">Mediterranean fruit fly</name>
    <name type="synonym">Tephritis capitata</name>
    <dbReference type="NCBI Taxonomy" id="7213"/>
    <lineage>
        <taxon>Eukaryota</taxon>
        <taxon>Metazoa</taxon>
        <taxon>Ecdysozoa</taxon>
        <taxon>Arthropoda</taxon>
        <taxon>Hexapoda</taxon>
        <taxon>Insecta</taxon>
        <taxon>Pterygota</taxon>
        <taxon>Neoptera</taxon>
        <taxon>Endopterygota</taxon>
        <taxon>Diptera</taxon>
        <taxon>Brachycera</taxon>
        <taxon>Muscomorpha</taxon>
        <taxon>Tephritoidea</taxon>
        <taxon>Tephritidae</taxon>
        <taxon>Ceratitis</taxon>
        <taxon>Ceratitis</taxon>
    </lineage>
</organism>
<dbReference type="PANTHER" id="PTHR19139:SF199">
    <property type="entry name" value="MIP17260P"/>
    <property type="match status" value="1"/>
</dbReference>
<evidence type="ECO:0000256" key="6">
    <source>
        <dbReference type="ARBA" id="ARBA00022989"/>
    </source>
</evidence>
<dbReference type="SUPFAM" id="SSF81338">
    <property type="entry name" value="Aquaporin-like"/>
    <property type="match status" value="1"/>
</dbReference>
<protein>
    <submittedName>
        <fullName evidence="10">(Mediterranean fruit fly) hypothetical protein</fullName>
    </submittedName>
</protein>
<name>A0A811UI53_CERCA</name>
<dbReference type="EMBL" id="CAJHJT010000012">
    <property type="protein sequence ID" value="CAD6997315.1"/>
    <property type="molecule type" value="Genomic_DNA"/>
</dbReference>
<dbReference type="PRINTS" id="PR00783">
    <property type="entry name" value="MINTRINSICP"/>
</dbReference>
<evidence type="ECO:0000256" key="9">
    <source>
        <dbReference type="SAM" id="Phobius"/>
    </source>
</evidence>
<dbReference type="GO" id="GO:0005886">
    <property type="term" value="C:plasma membrane"/>
    <property type="evidence" value="ECO:0007669"/>
    <property type="project" value="UniProtKB-SubCell"/>
</dbReference>
<evidence type="ECO:0000313" key="11">
    <source>
        <dbReference type="Proteomes" id="UP000606786"/>
    </source>
</evidence>
<comment type="caution">
    <text evidence="10">The sequence shown here is derived from an EMBL/GenBank/DDBJ whole genome shotgun (WGS) entry which is preliminary data.</text>
</comment>
<dbReference type="Pfam" id="PF00230">
    <property type="entry name" value="MIP"/>
    <property type="match status" value="1"/>
</dbReference>
<dbReference type="InterPro" id="IPR023271">
    <property type="entry name" value="Aquaporin-like"/>
</dbReference>
<dbReference type="PROSITE" id="PS00221">
    <property type="entry name" value="MIP"/>
    <property type="match status" value="1"/>
</dbReference>
<feature type="transmembrane region" description="Helical" evidence="9">
    <location>
        <begin position="133"/>
        <end position="154"/>
    </location>
</feature>
<evidence type="ECO:0000256" key="5">
    <source>
        <dbReference type="ARBA" id="ARBA00022692"/>
    </source>
</evidence>
<evidence type="ECO:0000256" key="8">
    <source>
        <dbReference type="RuleBase" id="RU000477"/>
    </source>
</evidence>
<feature type="transmembrane region" description="Helical" evidence="9">
    <location>
        <begin position="47"/>
        <end position="69"/>
    </location>
</feature>
<keyword evidence="11" id="KW-1185">Reference proteome</keyword>
<keyword evidence="6 9" id="KW-1133">Transmembrane helix</keyword>
<feature type="transmembrane region" description="Helical" evidence="9">
    <location>
        <begin position="166"/>
        <end position="188"/>
    </location>
</feature>
<dbReference type="GO" id="GO:0015250">
    <property type="term" value="F:water channel activity"/>
    <property type="evidence" value="ECO:0007669"/>
    <property type="project" value="TreeGrafter"/>
</dbReference>
<evidence type="ECO:0000313" key="10">
    <source>
        <dbReference type="EMBL" id="CAD6997315.1"/>
    </source>
</evidence>
<comment type="similarity">
    <text evidence="2 8">Belongs to the MIP/aquaporin (TC 1.A.8) family.</text>
</comment>
<dbReference type="PANTHER" id="PTHR19139">
    <property type="entry name" value="AQUAPORIN TRANSPORTER"/>
    <property type="match status" value="1"/>
</dbReference>
<dbReference type="InterPro" id="IPR000425">
    <property type="entry name" value="MIP"/>
</dbReference>
<evidence type="ECO:0000256" key="1">
    <source>
        <dbReference type="ARBA" id="ARBA00004651"/>
    </source>
</evidence>
<dbReference type="InterPro" id="IPR034294">
    <property type="entry name" value="Aquaporin_transptr"/>
</dbReference>
<dbReference type="AlphaFoldDB" id="A0A811UI53"/>
<keyword evidence="7 9" id="KW-0472">Membrane</keyword>
<evidence type="ECO:0000256" key="2">
    <source>
        <dbReference type="ARBA" id="ARBA00006175"/>
    </source>
</evidence>
<comment type="subcellular location">
    <subcellularLocation>
        <location evidence="1">Cell membrane</location>
        <topology evidence="1">Multi-pass membrane protein</topology>
    </subcellularLocation>
</comment>
<dbReference type="OrthoDB" id="3222at2759"/>
<keyword evidence="3 8" id="KW-0813">Transport</keyword>
<evidence type="ECO:0000256" key="4">
    <source>
        <dbReference type="ARBA" id="ARBA00022475"/>
    </source>
</evidence>
<sequence length="267" mass="28874">MNGFQTFIGVEDFKTVEILRNLFGEFLGTFLYVFVGVMSTVSLSKSLITSVIPVAFAFGLSLSTVSHVVQRASGAHLNPAISISCLVVGEIKFLKCLCYMLVQCCGASSGALSVVIIASRQSLDEEDGVSHPLFVGVWAALVVEICITFLMVIVFKAMNDPTRNDLNLSGPLVVGLSVASGHLVGYLLSSSSMNPARSFGPALVNLDFKYHWIYWIGPILGGVLGAIYYAFGMQDREALKPLDRLDSPLTSAFMEYIAFCLDLVFAN</sequence>
<dbReference type="Gene3D" id="1.20.1080.10">
    <property type="entry name" value="Glycerol uptake facilitator protein"/>
    <property type="match status" value="1"/>
</dbReference>
<gene>
    <name evidence="10" type="ORF">CCAP1982_LOCUS5948</name>
</gene>
<feature type="transmembrane region" description="Helical" evidence="9">
    <location>
        <begin position="212"/>
        <end position="231"/>
    </location>
</feature>
<feature type="transmembrane region" description="Helical" evidence="9">
    <location>
        <begin position="22"/>
        <end position="41"/>
    </location>
</feature>
<keyword evidence="5 8" id="KW-0812">Transmembrane</keyword>
<proteinExistence type="inferred from homology"/>
<accession>A0A811UI53</accession>